<dbReference type="EMBL" id="ML143386">
    <property type="protein sequence ID" value="TBU36002.1"/>
    <property type="molecule type" value="Genomic_DNA"/>
</dbReference>
<dbReference type="Proteomes" id="UP000292957">
    <property type="component" value="Unassembled WGS sequence"/>
</dbReference>
<feature type="region of interest" description="Disordered" evidence="1">
    <location>
        <begin position="47"/>
        <end position="69"/>
    </location>
</feature>
<reference evidence="2" key="1">
    <citation type="submission" date="2019-01" db="EMBL/GenBank/DDBJ databases">
        <title>Draft genome sequences of three monokaryotic isolates of the white-rot basidiomycete fungus Dichomitus squalens.</title>
        <authorList>
            <consortium name="DOE Joint Genome Institute"/>
            <person name="Lopez S.C."/>
            <person name="Andreopoulos B."/>
            <person name="Pangilinan J."/>
            <person name="Lipzen A."/>
            <person name="Riley R."/>
            <person name="Ahrendt S."/>
            <person name="Ng V."/>
            <person name="Barry K."/>
            <person name="Daum C."/>
            <person name="Grigoriev I.V."/>
            <person name="Hilden K.S."/>
            <person name="Makela M.R."/>
            <person name="de Vries R.P."/>
        </authorList>
    </citation>
    <scope>NUCLEOTIDE SEQUENCE [LARGE SCALE GENOMIC DNA]</scope>
    <source>
        <strain evidence="2">OM18370.1</strain>
    </source>
</reference>
<dbReference type="OrthoDB" id="2669721at2759"/>
<evidence type="ECO:0000313" key="2">
    <source>
        <dbReference type="EMBL" id="TBU36002.1"/>
    </source>
</evidence>
<gene>
    <name evidence="2" type="ORF">BD311DRAFT_647769</name>
</gene>
<protein>
    <submittedName>
        <fullName evidence="2">Uncharacterized protein</fullName>
    </submittedName>
</protein>
<proteinExistence type="predicted"/>
<accession>A0A4Q9N9C6</accession>
<evidence type="ECO:0000256" key="1">
    <source>
        <dbReference type="SAM" id="MobiDB-lite"/>
    </source>
</evidence>
<dbReference type="AlphaFoldDB" id="A0A4Q9N9C6"/>
<name>A0A4Q9N9C6_9APHY</name>
<sequence length="175" mass="19278">MNGLVGHSGAHGCRLYCPLKGRRKPGGGGHYYPAMLKPSDPDYARVKGSTHPDYSLREPPGTEETNSERYERQLADPSIFMGLPINCGFPGSFPADIMHLLTLNVTELVLGLLRGKLGRLPNSDSLDDWDWACLRDEEIWQAHGKLVAEASLYLPGSFDRPPRNPAEKISSGYKA</sequence>
<feature type="non-terminal residue" evidence="2">
    <location>
        <position position="175"/>
    </location>
</feature>
<organism evidence="2">
    <name type="scientific">Dichomitus squalens</name>
    <dbReference type="NCBI Taxonomy" id="114155"/>
    <lineage>
        <taxon>Eukaryota</taxon>
        <taxon>Fungi</taxon>
        <taxon>Dikarya</taxon>
        <taxon>Basidiomycota</taxon>
        <taxon>Agaricomycotina</taxon>
        <taxon>Agaricomycetes</taxon>
        <taxon>Polyporales</taxon>
        <taxon>Polyporaceae</taxon>
        <taxon>Dichomitus</taxon>
    </lineage>
</organism>